<dbReference type="InterPro" id="IPR001841">
    <property type="entry name" value="Znf_RING"/>
</dbReference>
<dbReference type="InterPro" id="IPR013083">
    <property type="entry name" value="Znf_RING/FYVE/PHD"/>
</dbReference>
<sequence>MNNATIIDVENIEPELFHPTYPGQQLNNNFICVICQSVVNDPLICNRCENVFCKKCLLLFSPQLNKCPMRCQMPQFGKPIRFFNQNLQELKFKCKYYHTCKQVVTYKNYQQHLRECLAESQPCTHRKCVAICREYQMNNCSEVIKHLEKLCREQVAEIEELKQQQTPNQQFQRLPQVERKPRRDIKHARQNTIEGNHSKVKLNENLNKVNQEVPQKKVNNYFDISQELLNPEEEDKEEEKVAEMDKITPSRYQRAPKAQLPGGLHIRERGQRPLSGNIRANKAQIEKQGTPVRKAINENDFISANPNQNSDPFNKIQRIYMNQQKAQPKPPQKQPEKNQMIGQPNKNQNQIQLKEVQKRQVIGSKVRGKNQAGGIKGFQEENKLIDFNF</sequence>
<keyword evidence="1" id="KW-0479">Metal-binding</keyword>
<dbReference type="GO" id="GO:0008270">
    <property type="term" value="F:zinc ion binding"/>
    <property type="evidence" value="ECO:0007669"/>
    <property type="project" value="UniProtKB-KW"/>
</dbReference>
<feature type="domain" description="RING-type" evidence="3">
    <location>
        <begin position="32"/>
        <end position="69"/>
    </location>
</feature>
<feature type="region of interest" description="Disordered" evidence="2">
    <location>
        <begin position="323"/>
        <end position="374"/>
    </location>
</feature>
<name>A0A078ALT1_STYLE</name>
<keyword evidence="1" id="KW-0863">Zinc-finger</keyword>
<gene>
    <name evidence="4" type="primary">Contig450.g496</name>
    <name evidence="4" type="ORF">STYLEM_12358</name>
</gene>
<dbReference type="SUPFAM" id="SSF57850">
    <property type="entry name" value="RING/U-box"/>
    <property type="match status" value="1"/>
</dbReference>
<keyword evidence="1" id="KW-0862">Zinc</keyword>
<evidence type="ECO:0000313" key="5">
    <source>
        <dbReference type="Proteomes" id="UP000039865"/>
    </source>
</evidence>
<dbReference type="Gene3D" id="3.30.40.10">
    <property type="entry name" value="Zinc/RING finger domain, C3HC4 (zinc finger)"/>
    <property type="match status" value="1"/>
</dbReference>
<dbReference type="Proteomes" id="UP000039865">
    <property type="component" value="Unassembled WGS sequence"/>
</dbReference>
<evidence type="ECO:0000259" key="3">
    <source>
        <dbReference type="PROSITE" id="PS50089"/>
    </source>
</evidence>
<feature type="compositionally biased region" description="Polar residues" evidence="2">
    <location>
        <begin position="340"/>
        <end position="352"/>
    </location>
</feature>
<dbReference type="OrthoDB" id="10012386at2759"/>
<protein>
    <submittedName>
        <fullName evidence="4">Early girl</fullName>
    </submittedName>
</protein>
<evidence type="ECO:0000256" key="1">
    <source>
        <dbReference type="PROSITE-ProRule" id="PRU00175"/>
    </source>
</evidence>
<dbReference type="PROSITE" id="PS50089">
    <property type="entry name" value="ZF_RING_2"/>
    <property type="match status" value="1"/>
</dbReference>
<organism evidence="4 5">
    <name type="scientific">Stylonychia lemnae</name>
    <name type="common">Ciliate</name>
    <dbReference type="NCBI Taxonomy" id="5949"/>
    <lineage>
        <taxon>Eukaryota</taxon>
        <taxon>Sar</taxon>
        <taxon>Alveolata</taxon>
        <taxon>Ciliophora</taxon>
        <taxon>Intramacronucleata</taxon>
        <taxon>Spirotrichea</taxon>
        <taxon>Stichotrichia</taxon>
        <taxon>Sporadotrichida</taxon>
        <taxon>Oxytrichidae</taxon>
        <taxon>Stylonychinae</taxon>
        <taxon>Stylonychia</taxon>
    </lineage>
</organism>
<dbReference type="EMBL" id="CCKQ01011744">
    <property type="protein sequence ID" value="CDW83315.1"/>
    <property type="molecule type" value="Genomic_DNA"/>
</dbReference>
<proteinExistence type="predicted"/>
<accession>A0A078ALT1</accession>
<dbReference type="InParanoid" id="A0A078ALT1"/>
<evidence type="ECO:0000256" key="2">
    <source>
        <dbReference type="SAM" id="MobiDB-lite"/>
    </source>
</evidence>
<keyword evidence="5" id="KW-1185">Reference proteome</keyword>
<evidence type="ECO:0000313" key="4">
    <source>
        <dbReference type="EMBL" id="CDW83315.1"/>
    </source>
</evidence>
<reference evidence="4 5" key="1">
    <citation type="submission" date="2014-06" db="EMBL/GenBank/DDBJ databases">
        <authorList>
            <person name="Swart Estienne"/>
        </authorList>
    </citation>
    <scope>NUCLEOTIDE SEQUENCE [LARGE SCALE GENOMIC DNA]</scope>
    <source>
        <strain evidence="4 5">130c</strain>
    </source>
</reference>
<dbReference type="AlphaFoldDB" id="A0A078ALT1"/>